<evidence type="ECO:0000313" key="2">
    <source>
        <dbReference type="Proteomes" id="UP001470230"/>
    </source>
</evidence>
<dbReference type="EMBL" id="JAPFFF010000039">
    <property type="protein sequence ID" value="KAK8842185.1"/>
    <property type="molecule type" value="Genomic_DNA"/>
</dbReference>
<protein>
    <submittedName>
        <fullName evidence="1">Uncharacterized protein</fullName>
    </submittedName>
</protein>
<sequence>MIIGKKNNDENEIWDAVYFVRRDIKKVEIPSFIERIESFSFSTPSKVTYIGKCAFSSCKKLQQVEIEPASNFQYIEQDAFENTSIQNIPVPQCLNQNQ</sequence>
<evidence type="ECO:0000313" key="1">
    <source>
        <dbReference type="EMBL" id="KAK8842185.1"/>
    </source>
</evidence>
<dbReference type="Pfam" id="PF13306">
    <property type="entry name" value="LRR_5"/>
    <property type="match status" value="1"/>
</dbReference>
<dbReference type="InterPro" id="IPR026906">
    <property type="entry name" value="LRR_5"/>
</dbReference>
<name>A0ABR2H7I8_9EUKA</name>
<dbReference type="InterPro" id="IPR032675">
    <property type="entry name" value="LRR_dom_sf"/>
</dbReference>
<dbReference type="Proteomes" id="UP001470230">
    <property type="component" value="Unassembled WGS sequence"/>
</dbReference>
<accession>A0ABR2H7I8</accession>
<proteinExistence type="predicted"/>
<keyword evidence="2" id="KW-1185">Reference proteome</keyword>
<comment type="caution">
    <text evidence="1">The sequence shown here is derived from an EMBL/GenBank/DDBJ whole genome shotgun (WGS) entry which is preliminary data.</text>
</comment>
<organism evidence="1 2">
    <name type="scientific">Tritrichomonas musculus</name>
    <dbReference type="NCBI Taxonomy" id="1915356"/>
    <lineage>
        <taxon>Eukaryota</taxon>
        <taxon>Metamonada</taxon>
        <taxon>Parabasalia</taxon>
        <taxon>Tritrichomonadida</taxon>
        <taxon>Tritrichomonadidae</taxon>
        <taxon>Tritrichomonas</taxon>
    </lineage>
</organism>
<reference evidence="1 2" key="1">
    <citation type="submission" date="2024-04" db="EMBL/GenBank/DDBJ databases">
        <title>Tritrichomonas musculus Genome.</title>
        <authorList>
            <person name="Alves-Ferreira E."/>
            <person name="Grigg M."/>
            <person name="Lorenzi H."/>
            <person name="Galac M."/>
        </authorList>
    </citation>
    <scope>NUCLEOTIDE SEQUENCE [LARGE SCALE GENOMIC DNA]</scope>
    <source>
        <strain evidence="1 2">EAF2021</strain>
    </source>
</reference>
<dbReference type="Gene3D" id="3.80.10.10">
    <property type="entry name" value="Ribonuclease Inhibitor"/>
    <property type="match status" value="1"/>
</dbReference>
<gene>
    <name evidence="1" type="ORF">M9Y10_026416</name>
</gene>